<keyword evidence="1" id="KW-0812">Transmembrane</keyword>
<accession>A0A0H2S1L5</accession>
<dbReference type="Proteomes" id="UP000053477">
    <property type="component" value="Unassembled WGS sequence"/>
</dbReference>
<keyword evidence="1" id="KW-1133">Transmembrane helix</keyword>
<proteinExistence type="predicted"/>
<keyword evidence="3" id="KW-1185">Reference proteome</keyword>
<dbReference type="InParanoid" id="A0A0H2S1L5"/>
<reference evidence="2 3" key="1">
    <citation type="submission" date="2015-04" db="EMBL/GenBank/DDBJ databases">
        <title>Complete genome sequence of Schizopora paradoxa KUC8140, a cosmopolitan wood degrader in East Asia.</title>
        <authorList>
            <consortium name="DOE Joint Genome Institute"/>
            <person name="Min B."/>
            <person name="Park H."/>
            <person name="Jang Y."/>
            <person name="Kim J.-J."/>
            <person name="Kim K.H."/>
            <person name="Pangilinan J."/>
            <person name="Lipzen A."/>
            <person name="Riley R."/>
            <person name="Grigoriev I.V."/>
            <person name="Spatafora J.W."/>
            <person name="Choi I.-G."/>
        </authorList>
    </citation>
    <scope>NUCLEOTIDE SEQUENCE [LARGE SCALE GENOMIC DNA]</scope>
    <source>
        <strain evidence="2 3">KUC8140</strain>
    </source>
</reference>
<keyword evidence="1" id="KW-0472">Membrane</keyword>
<evidence type="ECO:0000256" key="1">
    <source>
        <dbReference type="SAM" id="Phobius"/>
    </source>
</evidence>
<dbReference type="AlphaFoldDB" id="A0A0H2S1L5"/>
<dbReference type="EMBL" id="KQ085896">
    <property type="protein sequence ID" value="KLO18225.1"/>
    <property type="molecule type" value="Genomic_DNA"/>
</dbReference>
<evidence type="ECO:0000313" key="2">
    <source>
        <dbReference type="EMBL" id="KLO18225.1"/>
    </source>
</evidence>
<gene>
    <name evidence="2" type="ORF">SCHPADRAFT_913225</name>
</gene>
<evidence type="ECO:0008006" key="4">
    <source>
        <dbReference type="Google" id="ProtNLM"/>
    </source>
</evidence>
<feature type="transmembrane region" description="Helical" evidence="1">
    <location>
        <begin position="130"/>
        <end position="150"/>
    </location>
</feature>
<dbReference type="OrthoDB" id="2793550at2759"/>
<feature type="transmembrane region" description="Helical" evidence="1">
    <location>
        <begin position="15"/>
        <end position="33"/>
    </location>
</feature>
<feature type="transmembrane region" description="Helical" evidence="1">
    <location>
        <begin position="78"/>
        <end position="96"/>
    </location>
</feature>
<protein>
    <recommendedName>
        <fullName evidence="4">MARVEL domain-containing protein</fullName>
    </recommendedName>
</protein>
<evidence type="ECO:0000313" key="3">
    <source>
        <dbReference type="Proteomes" id="UP000053477"/>
    </source>
</evidence>
<organism evidence="2 3">
    <name type="scientific">Schizopora paradoxa</name>
    <dbReference type="NCBI Taxonomy" id="27342"/>
    <lineage>
        <taxon>Eukaryota</taxon>
        <taxon>Fungi</taxon>
        <taxon>Dikarya</taxon>
        <taxon>Basidiomycota</taxon>
        <taxon>Agaricomycotina</taxon>
        <taxon>Agaricomycetes</taxon>
        <taxon>Hymenochaetales</taxon>
        <taxon>Schizoporaceae</taxon>
        <taxon>Schizopora</taxon>
    </lineage>
</organism>
<name>A0A0H2S1L5_9AGAM</name>
<feature type="transmembrane region" description="Helical" evidence="1">
    <location>
        <begin position="45"/>
        <end position="66"/>
    </location>
</feature>
<sequence>MSNPYSDLGKRRLKAYATLYVVNIIVLALAARVNQFQGFFFMADLFPLGLSITTLILLTFSFYFDFSQTNSFTARPPFEIGFLSLLNIFWLAFNSFSTSRWRHVPMTCSAIPDEFADERAWCRDVQALKAFVWIEFVILFIILSYTLYIVGSEHRKGNKHVWWTALSRYSTSRYPNGESQSDMREGHRRQSSFWTFDRSVQYGSSSN</sequence>